<reference evidence="1" key="2">
    <citation type="submission" date="2025-03" db="EMBL/GenBank/DDBJ databases">
        <authorList>
            <consortium name="ELIXIR-Norway"/>
            <consortium name="Elixir Norway"/>
        </authorList>
    </citation>
    <scope>NUCLEOTIDE SEQUENCE</scope>
</reference>
<protein>
    <submittedName>
        <fullName evidence="1">Uncharacterized protein</fullName>
    </submittedName>
</protein>
<proteinExistence type="predicted"/>
<dbReference type="EMBL" id="OX596112">
    <property type="protein sequence ID" value="CAN0386179.1"/>
    <property type="molecule type" value="Genomic_DNA"/>
</dbReference>
<organism evidence="1 2">
    <name type="scientific">Rangifer tarandus platyrhynchus</name>
    <name type="common">Svalbard reindeer</name>
    <dbReference type="NCBI Taxonomy" id="3082113"/>
    <lineage>
        <taxon>Eukaryota</taxon>
        <taxon>Metazoa</taxon>
        <taxon>Chordata</taxon>
        <taxon>Craniata</taxon>
        <taxon>Vertebrata</taxon>
        <taxon>Euteleostomi</taxon>
        <taxon>Mammalia</taxon>
        <taxon>Eutheria</taxon>
        <taxon>Laurasiatheria</taxon>
        <taxon>Artiodactyla</taxon>
        <taxon>Ruminantia</taxon>
        <taxon>Pecora</taxon>
        <taxon>Cervidae</taxon>
        <taxon>Odocoileinae</taxon>
        <taxon>Rangifer</taxon>
    </lineage>
</organism>
<accession>A0AC59ZDK1</accession>
<evidence type="ECO:0000313" key="1">
    <source>
        <dbReference type="EMBL" id="CAN0386179.1"/>
    </source>
</evidence>
<name>A0AC59ZDK1_RANTA</name>
<sequence length="115" mass="12521">MERAVSHALVFPGAEEICRHSDQGPRQASFSAGNYTFQPRVERGLGQGRRSAGTGWHGHLIGKQLLFQPLSSPYASLATPVPSSVLWTIQKLRDLHLVQHLPPAPCKLCLGCHGC</sequence>
<dbReference type="Proteomes" id="UP001162501">
    <property type="component" value="Chromosome 28"/>
</dbReference>
<reference evidence="1" key="1">
    <citation type="submission" date="2023-05" db="EMBL/GenBank/DDBJ databases">
        <authorList>
            <consortium name="ELIXIR-Norway"/>
        </authorList>
    </citation>
    <scope>NUCLEOTIDE SEQUENCE</scope>
</reference>
<gene>
    <name evidence="1" type="ORF">MRATA1EN22A_LOCUS17200</name>
</gene>
<evidence type="ECO:0000313" key="2">
    <source>
        <dbReference type="Proteomes" id="UP001162501"/>
    </source>
</evidence>